<reference evidence="1" key="1">
    <citation type="submission" date="2019-09" db="EMBL/GenBank/DDBJ databases">
        <authorList>
            <person name="Kumar P."/>
            <person name="Meghvansi M.K."/>
            <person name="Kamboj D.V."/>
        </authorList>
    </citation>
    <scope>NUCLEOTIDE SEQUENCE</scope>
</reference>
<keyword evidence="2" id="KW-1185">Reference proteome</keyword>
<evidence type="ECO:0000313" key="2">
    <source>
        <dbReference type="Proteomes" id="UP000510920"/>
    </source>
</evidence>
<organism evidence="1 2">
    <name type="scientific">Escherichia virus LS2</name>
    <dbReference type="NCBI Taxonomy" id="2743776"/>
    <lineage>
        <taxon>Viruses</taxon>
        <taxon>Duplodnaviria</taxon>
        <taxon>Heunggongvirae</taxon>
        <taxon>Uroviricota</taxon>
        <taxon>Caudoviricetes</taxon>
        <taxon>Autographivirales</taxon>
        <taxon>Autotranscriptaviridae</taxon>
        <taxon>Studiervirinae</taxon>
        <taxon>Kayfunavirus</taxon>
        <taxon>Kayfunavirus LS2</taxon>
    </lineage>
</organism>
<protein>
    <submittedName>
        <fullName evidence="1">Uncharacterized protein</fullName>
    </submittedName>
</protein>
<proteinExistence type="predicted"/>
<evidence type="ECO:0000313" key="1">
    <source>
        <dbReference type="EMBL" id="WFG77595.1"/>
    </source>
</evidence>
<gene>
    <name evidence="1" type="ORF">LS2_11</name>
</gene>
<sequence>MSTYVRTYVRTYVACMHALNYHYRIRLKVMTQSRGLHD</sequence>
<dbReference type="Proteomes" id="UP000510920">
    <property type="component" value="Segment"/>
</dbReference>
<name>A0ACD4QL57_9CAUD</name>
<dbReference type="EMBL" id="MN518894">
    <property type="protein sequence ID" value="WFG77595.1"/>
    <property type="molecule type" value="Genomic_DNA"/>
</dbReference>
<accession>A0ACD4QL57</accession>